<evidence type="ECO:0000256" key="1">
    <source>
        <dbReference type="SAM" id="Phobius"/>
    </source>
</evidence>
<proteinExistence type="predicted"/>
<evidence type="ECO:0000313" key="3">
    <source>
        <dbReference type="EMBL" id="RUO81538.1"/>
    </source>
</evidence>
<evidence type="ECO:0000259" key="2">
    <source>
        <dbReference type="Pfam" id="PF07853"/>
    </source>
</evidence>
<organism evidence="3 4">
    <name type="scientific">Idiomarina tyrosinivorans</name>
    <dbReference type="NCBI Taxonomy" id="1445662"/>
    <lineage>
        <taxon>Bacteria</taxon>
        <taxon>Pseudomonadati</taxon>
        <taxon>Pseudomonadota</taxon>
        <taxon>Gammaproteobacteria</taxon>
        <taxon>Alteromonadales</taxon>
        <taxon>Idiomarinaceae</taxon>
        <taxon>Idiomarina</taxon>
    </lineage>
</organism>
<dbReference type="PANTHER" id="PTHR37810">
    <property type="entry name" value="IMMUNITY PROTEIN SDPI"/>
    <property type="match status" value="1"/>
</dbReference>
<reference evidence="3 4" key="1">
    <citation type="journal article" date="2011" name="Front. Microbiol.">
        <title>Genomic signatures of strain selection and enhancement in Bacillus atrophaeus var. globigii, a historical biowarfare simulant.</title>
        <authorList>
            <person name="Gibbons H.S."/>
            <person name="Broomall S.M."/>
            <person name="McNew L.A."/>
            <person name="Daligault H."/>
            <person name="Chapman C."/>
            <person name="Bruce D."/>
            <person name="Karavis M."/>
            <person name="Krepps M."/>
            <person name="McGregor P.A."/>
            <person name="Hong C."/>
            <person name="Park K.H."/>
            <person name="Akmal A."/>
            <person name="Feldman A."/>
            <person name="Lin J.S."/>
            <person name="Chang W.E."/>
            <person name="Higgs B.W."/>
            <person name="Demirev P."/>
            <person name="Lindquist J."/>
            <person name="Liem A."/>
            <person name="Fochler E."/>
            <person name="Read T.D."/>
            <person name="Tapia R."/>
            <person name="Johnson S."/>
            <person name="Bishop-Lilly K.A."/>
            <person name="Detter C."/>
            <person name="Han C."/>
            <person name="Sozhamannan S."/>
            <person name="Rosenzweig C.N."/>
            <person name="Skowronski E.W."/>
        </authorList>
    </citation>
    <scope>NUCLEOTIDE SEQUENCE [LARGE SCALE GENOMIC DNA]</scope>
    <source>
        <strain evidence="3 4">CC-PW-9</strain>
    </source>
</reference>
<keyword evidence="1" id="KW-0472">Membrane</keyword>
<keyword evidence="4" id="KW-1185">Reference proteome</keyword>
<dbReference type="GO" id="GO:0009636">
    <property type="term" value="P:response to toxic substance"/>
    <property type="evidence" value="ECO:0007669"/>
    <property type="project" value="TreeGrafter"/>
</dbReference>
<protein>
    <recommendedName>
        <fullName evidence="2">DUF1648 domain-containing protein</fullName>
    </recommendedName>
</protein>
<dbReference type="InterPro" id="IPR025962">
    <property type="entry name" value="SdpI/YhfL"/>
</dbReference>
<comment type="caution">
    <text evidence="3">The sequence shown here is derived from an EMBL/GenBank/DDBJ whole genome shotgun (WGS) entry which is preliminary data.</text>
</comment>
<keyword evidence="1" id="KW-0812">Transmembrane</keyword>
<feature type="transmembrane region" description="Helical" evidence="1">
    <location>
        <begin position="83"/>
        <end position="112"/>
    </location>
</feature>
<gene>
    <name evidence="3" type="ORF">CWI84_01925</name>
</gene>
<evidence type="ECO:0000313" key="4">
    <source>
        <dbReference type="Proteomes" id="UP000287996"/>
    </source>
</evidence>
<dbReference type="Pfam" id="PF13630">
    <property type="entry name" value="SdpI"/>
    <property type="match status" value="1"/>
</dbReference>
<feature type="transmembrane region" description="Helical" evidence="1">
    <location>
        <begin position="118"/>
        <end position="136"/>
    </location>
</feature>
<name>A0A432ZUP8_9GAMM</name>
<dbReference type="InterPro" id="IPR026272">
    <property type="entry name" value="SdpI"/>
</dbReference>
<dbReference type="AlphaFoldDB" id="A0A432ZUP8"/>
<dbReference type="EMBL" id="PIQH01000001">
    <property type="protein sequence ID" value="RUO81538.1"/>
    <property type="molecule type" value="Genomic_DNA"/>
</dbReference>
<sequence length="215" mass="23960">MIMPNKHRIFGLALVALALLLGIIVYQQLPQQMPTHWNIDGQIDGRMAKPLGAFLLPLCALLTLIIFELIVRFSPKGYRVDAFTHVVGIIQNVTIAFLLVIYLTQILIALGYNISMERVVLLGVAGLFLLLGNYMGKLRMNFFIGIRTPWTLANEEVWNRTHRIGGWSFVAGGIAILIAALVSAPIAWLVAIIIATSLVPVAYSFWLYKRLQGFN</sequence>
<feature type="transmembrane region" description="Helical" evidence="1">
    <location>
        <begin position="188"/>
        <end position="208"/>
    </location>
</feature>
<dbReference type="InterPro" id="IPR012867">
    <property type="entry name" value="DUF1648"/>
</dbReference>
<feature type="domain" description="DUF1648" evidence="2">
    <location>
        <begin position="14"/>
        <end position="58"/>
    </location>
</feature>
<dbReference type="Proteomes" id="UP000287996">
    <property type="component" value="Unassembled WGS sequence"/>
</dbReference>
<feature type="transmembrane region" description="Helical" evidence="1">
    <location>
        <begin position="164"/>
        <end position="182"/>
    </location>
</feature>
<dbReference type="PIRSF" id="PIRSF038959">
    <property type="entry name" value="SdpI"/>
    <property type="match status" value="1"/>
</dbReference>
<accession>A0A432ZUP8</accession>
<keyword evidence="1" id="KW-1133">Transmembrane helix</keyword>
<dbReference type="OrthoDB" id="9808690at2"/>
<dbReference type="Pfam" id="PF07853">
    <property type="entry name" value="DUF1648"/>
    <property type="match status" value="1"/>
</dbReference>
<dbReference type="PANTHER" id="PTHR37810:SF5">
    <property type="entry name" value="IMMUNITY PROTEIN SDPI"/>
    <property type="match status" value="1"/>
</dbReference>
<feature type="transmembrane region" description="Helical" evidence="1">
    <location>
        <begin position="51"/>
        <end position="71"/>
    </location>
</feature>